<accession>A0A814LVP4</accession>
<feature type="chain" id="PRO_5033065371" description="Peptidase S1 domain-containing protein" evidence="4">
    <location>
        <begin position="23"/>
        <end position="348"/>
    </location>
</feature>
<dbReference type="InterPro" id="IPR043504">
    <property type="entry name" value="Peptidase_S1_PA_chymotrypsin"/>
</dbReference>
<dbReference type="FunFam" id="2.40.10.10:FF:000002">
    <property type="entry name" value="Transmembrane protease serine"/>
    <property type="match status" value="1"/>
</dbReference>
<dbReference type="PANTHER" id="PTHR24252">
    <property type="entry name" value="ACROSIN-RELATED"/>
    <property type="match status" value="1"/>
</dbReference>
<dbReference type="OrthoDB" id="10012881at2759"/>
<sequence>MNFSGLVTIFLLILNQILPLYSQEWFHQTFMNQMFTQGQNFGRTCSLLKNSPFCDICGVQDVHPNTKIVGGISALANSWPSMALILFKYTAVFEIGGVKFHSNPIMTYCGGTLIDRNTILTAAHCFNEKVHVNVNGLKIYQQVTPNSVHPTIESAYTVYLGIHDLKEILNNTSGRMTQGVALGIDKFIRHPLYDKDNYLNDIGIIKLKNQVELGRSIRPACLPMFENYPLRENITAWTIGWGSISLSGERSSILQNVRLTYYSSSVCMNVSPYLKKDWNKQVCAGEFKGGKDTCQGDSGGPLFVSEIVNGIEKYVLAGITSYGDGCAQPGFPGIYTKVGPYLKWIAEN</sequence>
<dbReference type="EMBL" id="CAJNOC010006126">
    <property type="protein sequence ID" value="CAF1070795.1"/>
    <property type="molecule type" value="Genomic_DNA"/>
</dbReference>
<evidence type="ECO:0000313" key="7">
    <source>
        <dbReference type="Proteomes" id="UP000663879"/>
    </source>
</evidence>
<evidence type="ECO:0000256" key="1">
    <source>
        <dbReference type="ARBA" id="ARBA00023157"/>
    </source>
</evidence>
<proteinExistence type="inferred from homology"/>
<keyword evidence="3" id="KW-0378">Hydrolase</keyword>
<organism evidence="6 7">
    <name type="scientific">Brachionus calyciflorus</name>
    <dbReference type="NCBI Taxonomy" id="104777"/>
    <lineage>
        <taxon>Eukaryota</taxon>
        <taxon>Metazoa</taxon>
        <taxon>Spiralia</taxon>
        <taxon>Gnathifera</taxon>
        <taxon>Rotifera</taxon>
        <taxon>Eurotatoria</taxon>
        <taxon>Monogononta</taxon>
        <taxon>Pseudotrocha</taxon>
        <taxon>Ploima</taxon>
        <taxon>Brachionidae</taxon>
        <taxon>Brachionus</taxon>
    </lineage>
</organism>
<dbReference type="PROSITE" id="PS00134">
    <property type="entry name" value="TRYPSIN_HIS"/>
    <property type="match status" value="1"/>
</dbReference>
<evidence type="ECO:0000313" key="6">
    <source>
        <dbReference type="EMBL" id="CAF1070795.1"/>
    </source>
</evidence>
<feature type="signal peptide" evidence="4">
    <location>
        <begin position="1"/>
        <end position="22"/>
    </location>
</feature>
<dbReference type="Gene3D" id="2.40.10.10">
    <property type="entry name" value="Trypsin-like serine proteases"/>
    <property type="match status" value="1"/>
</dbReference>
<dbReference type="InterPro" id="IPR001314">
    <property type="entry name" value="Peptidase_S1A"/>
</dbReference>
<keyword evidence="3" id="KW-0720">Serine protease</keyword>
<evidence type="ECO:0000256" key="2">
    <source>
        <dbReference type="ARBA" id="ARBA00024195"/>
    </source>
</evidence>
<dbReference type="GO" id="GO:0004252">
    <property type="term" value="F:serine-type endopeptidase activity"/>
    <property type="evidence" value="ECO:0007669"/>
    <property type="project" value="InterPro"/>
</dbReference>
<comment type="similarity">
    <text evidence="2">Belongs to the peptidase S1 family. CLIP subfamily.</text>
</comment>
<evidence type="ECO:0000256" key="3">
    <source>
        <dbReference type="RuleBase" id="RU363034"/>
    </source>
</evidence>
<keyword evidence="7" id="KW-1185">Reference proteome</keyword>
<feature type="non-terminal residue" evidence="6">
    <location>
        <position position="1"/>
    </location>
</feature>
<dbReference type="PANTHER" id="PTHR24252:SF7">
    <property type="entry name" value="HYALIN"/>
    <property type="match status" value="1"/>
</dbReference>
<reference evidence="6" key="1">
    <citation type="submission" date="2021-02" db="EMBL/GenBank/DDBJ databases">
        <authorList>
            <person name="Nowell W R."/>
        </authorList>
    </citation>
    <scope>NUCLEOTIDE SEQUENCE</scope>
    <source>
        <strain evidence="6">Ploen Becks lab</strain>
    </source>
</reference>
<dbReference type="InterPro" id="IPR009003">
    <property type="entry name" value="Peptidase_S1_PA"/>
</dbReference>
<gene>
    <name evidence="6" type="ORF">OXX778_LOCUS19715</name>
</gene>
<dbReference type="InterPro" id="IPR001254">
    <property type="entry name" value="Trypsin_dom"/>
</dbReference>
<keyword evidence="1" id="KW-1015">Disulfide bond</keyword>
<name>A0A814LVP4_9BILA</name>
<keyword evidence="3" id="KW-0645">Protease</keyword>
<dbReference type="InterPro" id="IPR018114">
    <property type="entry name" value="TRYPSIN_HIS"/>
</dbReference>
<evidence type="ECO:0000259" key="5">
    <source>
        <dbReference type="PROSITE" id="PS50240"/>
    </source>
</evidence>
<dbReference type="PROSITE" id="PS00135">
    <property type="entry name" value="TRYPSIN_SER"/>
    <property type="match status" value="1"/>
</dbReference>
<evidence type="ECO:0000256" key="4">
    <source>
        <dbReference type="SAM" id="SignalP"/>
    </source>
</evidence>
<dbReference type="SUPFAM" id="SSF50494">
    <property type="entry name" value="Trypsin-like serine proteases"/>
    <property type="match status" value="1"/>
</dbReference>
<comment type="caution">
    <text evidence="6">The sequence shown here is derived from an EMBL/GenBank/DDBJ whole genome shotgun (WGS) entry which is preliminary data.</text>
</comment>
<dbReference type="Pfam" id="PF00089">
    <property type="entry name" value="Trypsin"/>
    <property type="match status" value="1"/>
</dbReference>
<dbReference type="GO" id="GO:0006508">
    <property type="term" value="P:proteolysis"/>
    <property type="evidence" value="ECO:0007669"/>
    <property type="project" value="UniProtKB-KW"/>
</dbReference>
<keyword evidence="4" id="KW-0732">Signal</keyword>
<dbReference type="SMART" id="SM00020">
    <property type="entry name" value="Tryp_SPc"/>
    <property type="match status" value="1"/>
</dbReference>
<protein>
    <recommendedName>
        <fullName evidence="5">Peptidase S1 domain-containing protein</fullName>
    </recommendedName>
</protein>
<dbReference type="Proteomes" id="UP000663879">
    <property type="component" value="Unassembled WGS sequence"/>
</dbReference>
<dbReference type="PRINTS" id="PR00722">
    <property type="entry name" value="CHYMOTRYPSIN"/>
</dbReference>
<dbReference type="PROSITE" id="PS50240">
    <property type="entry name" value="TRYPSIN_DOM"/>
    <property type="match status" value="1"/>
</dbReference>
<feature type="domain" description="Peptidase S1" evidence="5">
    <location>
        <begin position="68"/>
        <end position="348"/>
    </location>
</feature>
<dbReference type="CDD" id="cd00190">
    <property type="entry name" value="Tryp_SPc"/>
    <property type="match status" value="1"/>
</dbReference>
<dbReference type="InterPro" id="IPR033116">
    <property type="entry name" value="TRYPSIN_SER"/>
</dbReference>
<dbReference type="AlphaFoldDB" id="A0A814LVP4"/>